<dbReference type="EMBL" id="AP019376">
    <property type="protein sequence ID" value="BBH88331.1"/>
    <property type="molecule type" value="Genomic_DNA"/>
</dbReference>
<accession>A0A455SM48</accession>
<name>A0A455SM48_9CHLR</name>
<dbReference type="AlphaFoldDB" id="A0A455SM48"/>
<feature type="compositionally biased region" description="Basic and acidic residues" evidence="1">
    <location>
        <begin position="43"/>
        <end position="54"/>
    </location>
</feature>
<protein>
    <submittedName>
        <fullName evidence="2">Uncharacterized protein</fullName>
    </submittedName>
</protein>
<reference evidence="2" key="1">
    <citation type="submission" date="2018-12" db="EMBL/GenBank/DDBJ databases">
        <title>Novel natural products biosynthetic potential of the class Ktedonobacteria.</title>
        <authorList>
            <person name="Zheng Y."/>
            <person name="Saitou A."/>
            <person name="Wang C.M."/>
            <person name="Toyoda A."/>
            <person name="Minakuchi Y."/>
            <person name="Sekiguchi Y."/>
            <person name="Ueda K."/>
            <person name="Takano H."/>
            <person name="Sakai Y."/>
            <person name="Yokota A."/>
            <person name="Yabe S."/>
        </authorList>
    </citation>
    <scope>NUCLEOTIDE SEQUENCE</scope>
    <source>
        <strain evidence="2">COM3</strain>
    </source>
</reference>
<evidence type="ECO:0000313" key="2">
    <source>
        <dbReference type="EMBL" id="BBH88331.1"/>
    </source>
</evidence>
<proteinExistence type="predicted"/>
<gene>
    <name evidence="2" type="ORF">KTC_30820</name>
</gene>
<evidence type="ECO:0000256" key="1">
    <source>
        <dbReference type="SAM" id="MobiDB-lite"/>
    </source>
</evidence>
<feature type="region of interest" description="Disordered" evidence="1">
    <location>
        <begin position="34"/>
        <end position="61"/>
    </location>
</feature>
<organism evidence="2">
    <name type="scientific">Thermosporothrix sp. COM3</name>
    <dbReference type="NCBI Taxonomy" id="2490863"/>
    <lineage>
        <taxon>Bacteria</taxon>
        <taxon>Bacillati</taxon>
        <taxon>Chloroflexota</taxon>
        <taxon>Ktedonobacteria</taxon>
        <taxon>Ktedonobacterales</taxon>
        <taxon>Thermosporotrichaceae</taxon>
        <taxon>Thermosporothrix</taxon>
    </lineage>
</organism>
<sequence>MYVTTESELQRIARNSVLGERFQRNVHPLYRKQKPIAASAEDGAAKKQGPEQAKKRTFTQG</sequence>